<dbReference type="GO" id="GO:0003723">
    <property type="term" value="F:RNA binding"/>
    <property type="evidence" value="ECO:0007669"/>
    <property type="project" value="UniProtKB-KW"/>
</dbReference>
<comment type="caution">
    <text evidence="8">The sequence shown here is derived from an EMBL/GenBank/DDBJ whole genome shotgun (WGS) entry which is preliminary data.</text>
</comment>
<dbReference type="SMART" id="SM00363">
    <property type="entry name" value="S4"/>
    <property type="match status" value="1"/>
</dbReference>
<evidence type="ECO:0000256" key="6">
    <source>
        <dbReference type="SAM" id="MobiDB-lite"/>
    </source>
</evidence>
<dbReference type="PANTHER" id="PTHR21600">
    <property type="entry name" value="MITOCHONDRIAL RNA PSEUDOURIDINE SYNTHASE"/>
    <property type="match status" value="1"/>
</dbReference>
<dbReference type="SUPFAM" id="SSF55120">
    <property type="entry name" value="Pseudouridine synthase"/>
    <property type="match status" value="1"/>
</dbReference>
<name>A0A5C5WD78_9BACT</name>
<dbReference type="AlphaFoldDB" id="A0A5C5WD78"/>
<dbReference type="InterPro" id="IPR006225">
    <property type="entry name" value="PsdUridine_synth_RluC/D"/>
</dbReference>
<dbReference type="RefSeq" id="WP_231930572.1">
    <property type="nucleotide sequence ID" value="NZ_SJPH01000001.1"/>
</dbReference>
<evidence type="ECO:0000259" key="7">
    <source>
        <dbReference type="SMART" id="SM00363"/>
    </source>
</evidence>
<keyword evidence="4" id="KW-0694">RNA-binding</keyword>
<dbReference type="InterPro" id="IPR002942">
    <property type="entry name" value="S4_RNA-bd"/>
</dbReference>
<evidence type="ECO:0000256" key="2">
    <source>
        <dbReference type="ARBA" id="ARBA00023235"/>
    </source>
</evidence>
<dbReference type="InterPro" id="IPR050188">
    <property type="entry name" value="RluA_PseudoU_synthase"/>
</dbReference>
<dbReference type="GO" id="GO:0120159">
    <property type="term" value="F:rRNA pseudouridine synthase activity"/>
    <property type="evidence" value="ECO:0007669"/>
    <property type="project" value="UniProtKB-ARBA"/>
</dbReference>
<dbReference type="CDD" id="cd02869">
    <property type="entry name" value="PseudoU_synth_RluA_like"/>
    <property type="match status" value="1"/>
</dbReference>
<feature type="active site" evidence="3">
    <location>
        <position position="177"/>
    </location>
</feature>
<dbReference type="EC" id="5.4.99.-" evidence="5"/>
<proteinExistence type="inferred from homology"/>
<dbReference type="CDD" id="cd00165">
    <property type="entry name" value="S4"/>
    <property type="match status" value="1"/>
</dbReference>
<evidence type="ECO:0000256" key="4">
    <source>
        <dbReference type="PROSITE-ProRule" id="PRU00182"/>
    </source>
</evidence>
<keyword evidence="9" id="KW-1185">Reference proteome</keyword>
<comment type="function">
    <text evidence="5">Responsible for synthesis of pseudouridine from uracil.</text>
</comment>
<evidence type="ECO:0000256" key="1">
    <source>
        <dbReference type="ARBA" id="ARBA00010876"/>
    </source>
</evidence>
<dbReference type="NCBIfam" id="TIGR00005">
    <property type="entry name" value="rluA_subfam"/>
    <property type="match status" value="1"/>
</dbReference>
<dbReference type="Gene3D" id="3.10.290.10">
    <property type="entry name" value="RNA-binding S4 domain"/>
    <property type="match status" value="1"/>
</dbReference>
<evidence type="ECO:0000313" key="8">
    <source>
        <dbReference type="EMBL" id="TWT48624.1"/>
    </source>
</evidence>
<evidence type="ECO:0000256" key="5">
    <source>
        <dbReference type="RuleBase" id="RU362028"/>
    </source>
</evidence>
<dbReference type="PANTHER" id="PTHR21600:SF44">
    <property type="entry name" value="RIBOSOMAL LARGE SUBUNIT PSEUDOURIDINE SYNTHASE D"/>
    <property type="match status" value="1"/>
</dbReference>
<dbReference type="SUPFAM" id="SSF55174">
    <property type="entry name" value="Alpha-L RNA-binding motif"/>
    <property type="match status" value="1"/>
</dbReference>
<comment type="similarity">
    <text evidence="1 5">Belongs to the pseudouridine synthase RluA family.</text>
</comment>
<gene>
    <name evidence="8" type="ORF">Pla111_03990</name>
</gene>
<accession>A0A5C5WD78</accession>
<evidence type="ECO:0000256" key="3">
    <source>
        <dbReference type="PIRSR" id="PIRSR606225-1"/>
    </source>
</evidence>
<dbReference type="Proteomes" id="UP000318995">
    <property type="component" value="Unassembled WGS sequence"/>
</dbReference>
<sequence>MSDPQPADHANLIDGAASPSDDDSDELLAPVAATDASTDWPREFIADETAIDQRLDTFLTQRLNEFSRVAIKRSIDAGHVLVAGVRQKPAYRLAAGEAVRVERLEPGAAGPAPEPIAIDLLYEDDDLAVVNKPPGMVVHPAKGHWSGTLASALAYHFGEGLSQRGGPTRPGIVHRLDRDTTGVIVVAKHDRAHDRLAAQFAERTVTKKYLALVAGVPDRDADVIEEPIGPHPSLREKMAVRRDHPDARAATTTYEVLERFRGFALVRATPKTGRTHQIRVHLAFAGYPVLCDRHYGSRSRITPGELHGRTDVGEETPILTRQALHAHRLSLAHPTTGEPMAFEAPLPADFEAVLRSLRG</sequence>
<reference evidence="8 9" key="1">
    <citation type="submission" date="2019-02" db="EMBL/GenBank/DDBJ databases">
        <title>Deep-cultivation of Planctomycetes and their phenomic and genomic characterization uncovers novel biology.</title>
        <authorList>
            <person name="Wiegand S."/>
            <person name="Jogler M."/>
            <person name="Boedeker C."/>
            <person name="Pinto D."/>
            <person name="Vollmers J."/>
            <person name="Rivas-Marin E."/>
            <person name="Kohn T."/>
            <person name="Peeters S.H."/>
            <person name="Heuer A."/>
            <person name="Rast P."/>
            <person name="Oberbeckmann S."/>
            <person name="Bunk B."/>
            <person name="Jeske O."/>
            <person name="Meyerdierks A."/>
            <person name="Storesund J.E."/>
            <person name="Kallscheuer N."/>
            <person name="Luecker S."/>
            <person name="Lage O.M."/>
            <person name="Pohl T."/>
            <person name="Merkel B.J."/>
            <person name="Hornburger P."/>
            <person name="Mueller R.-W."/>
            <person name="Bruemmer F."/>
            <person name="Labrenz M."/>
            <person name="Spormann A.M."/>
            <person name="Op Den Camp H."/>
            <person name="Overmann J."/>
            <person name="Amann R."/>
            <person name="Jetten M.S.M."/>
            <person name="Mascher T."/>
            <person name="Medema M.H."/>
            <person name="Devos D.P."/>
            <person name="Kaster A.-K."/>
            <person name="Ovreas L."/>
            <person name="Rohde M."/>
            <person name="Galperin M.Y."/>
            <person name="Jogler C."/>
        </authorList>
    </citation>
    <scope>NUCLEOTIDE SEQUENCE [LARGE SCALE GENOMIC DNA]</scope>
    <source>
        <strain evidence="8 9">Pla111</strain>
    </source>
</reference>
<dbReference type="GO" id="GO:0000455">
    <property type="term" value="P:enzyme-directed rRNA pseudouridine synthesis"/>
    <property type="evidence" value="ECO:0007669"/>
    <property type="project" value="TreeGrafter"/>
</dbReference>
<dbReference type="PROSITE" id="PS01129">
    <property type="entry name" value="PSI_RLU"/>
    <property type="match status" value="1"/>
</dbReference>
<feature type="domain" description="RNA-binding S4" evidence="7">
    <location>
        <begin position="53"/>
        <end position="111"/>
    </location>
</feature>
<organism evidence="8 9">
    <name type="scientific">Botrimarina hoheduenensis</name>
    <dbReference type="NCBI Taxonomy" id="2528000"/>
    <lineage>
        <taxon>Bacteria</taxon>
        <taxon>Pseudomonadati</taxon>
        <taxon>Planctomycetota</taxon>
        <taxon>Planctomycetia</taxon>
        <taxon>Pirellulales</taxon>
        <taxon>Lacipirellulaceae</taxon>
        <taxon>Botrimarina</taxon>
    </lineage>
</organism>
<dbReference type="InterPro" id="IPR006145">
    <property type="entry name" value="PsdUridine_synth_RsuA/RluA"/>
</dbReference>
<dbReference type="PROSITE" id="PS50889">
    <property type="entry name" value="S4"/>
    <property type="match status" value="1"/>
</dbReference>
<protein>
    <recommendedName>
        <fullName evidence="5">Pseudouridine synthase</fullName>
        <ecNumber evidence="5">5.4.99.-</ecNumber>
    </recommendedName>
</protein>
<feature type="region of interest" description="Disordered" evidence="6">
    <location>
        <begin position="1"/>
        <end position="26"/>
    </location>
</feature>
<keyword evidence="2 5" id="KW-0413">Isomerase</keyword>
<dbReference type="Pfam" id="PF01479">
    <property type="entry name" value="S4"/>
    <property type="match status" value="1"/>
</dbReference>
<dbReference type="InterPro" id="IPR020103">
    <property type="entry name" value="PsdUridine_synth_cat_dom_sf"/>
</dbReference>
<dbReference type="InterPro" id="IPR006224">
    <property type="entry name" value="PsdUridine_synth_RluA-like_CS"/>
</dbReference>
<dbReference type="Pfam" id="PF00849">
    <property type="entry name" value="PseudoU_synth_2"/>
    <property type="match status" value="1"/>
</dbReference>
<dbReference type="InterPro" id="IPR036986">
    <property type="entry name" value="S4_RNA-bd_sf"/>
</dbReference>
<evidence type="ECO:0000313" key="9">
    <source>
        <dbReference type="Proteomes" id="UP000318995"/>
    </source>
</evidence>
<dbReference type="EMBL" id="SJPH01000001">
    <property type="protein sequence ID" value="TWT48624.1"/>
    <property type="molecule type" value="Genomic_DNA"/>
</dbReference>
<comment type="catalytic activity">
    <reaction evidence="5">
        <text>a uridine in RNA = a pseudouridine in RNA</text>
        <dbReference type="Rhea" id="RHEA:48348"/>
        <dbReference type="Rhea" id="RHEA-COMP:12068"/>
        <dbReference type="Rhea" id="RHEA-COMP:12069"/>
        <dbReference type="ChEBI" id="CHEBI:65314"/>
        <dbReference type="ChEBI" id="CHEBI:65315"/>
    </reaction>
</comment>
<dbReference type="Gene3D" id="3.30.2350.10">
    <property type="entry name" value="Pseudouridine synthase"/>
    <property type="match status" value="1"/>
</dbReference>